<keyword evidence="1" id="KW-0472">Membrane</keyword>
<proteinExistence type="predicted"/>
<protein>
    <submittedName>
        <fullName evidence="2">Uncharacterized protein</fullName>
    </submittedName>
</protein>
<feature type="transmembrane region" description="Helical" evidence="1">
    <location>
        <begin position="17"/>
        <end position="37"/>
    </location>
</feature>
<name>A0A5N6VR03_9EURO</name>
<keyword evidence="1" id="KW-0812">Transmembrane</keyword>
<gene>
    <name evidence="2" type="ORF">BDV41DRAFT_543164</name>
</gene>
<evidence type="ECO:0000256" key="1">
    <source>
        <dbReference type="SAM" id="Phobius"/>
    </source>
</evidence>
<reference evidence="3" key="1">
    <citation type="submission" date="2019-04" db="EMBL/GenBank/DDBJ databases">
        <title>Friends and foes A comparative genomics studyof 23 Aspergillus species from section Flavi.</title>
        <authorList>
            <consortium name="DOE Joint Genome Institute"/>
            <person name="Kjaerbolling I."/>
            <person name="Vesth T."/>
            <person name="Frisvad J.C."/>
            <person name="Nybo J.L."/>
            <person name="Theobald S."/>
            <person name="Kildgaard S."/>
            <person name="Isbrandt T."/>
            <person name="Kuo A."/>
            <person name="Sato A."/>
            <person name="Lyhne E.K."/>
            <person name="Kogle M.E."/>
            <person name="Wiebenga A."/>
            <person name="Kun R.S."/>
            <person name="Lubbers R.J."/>
            <person name="Makela M.R."/>
            <person name="Barry K."/>
            <person name="Chovatia M."/>
            <person name="Clum A."/>
            <person name="Daum C."/>
            <person name="Haridas S."/>
            <person name="He G."/>
            <person name="LaButti K."/>
            <person name="Lipzen A."/>
            <person name="Mondo S."/>
            <person name="Riley R."/>
            <person name="Salamov A."/>
            <person name="Simmons B.A."/>
            <person name="Magnuson J.K."/>
            <person name="Henrissat B."/>
            <person name="Mortensen U.H."/>
            <person name="Larsen T.O."/>
            <person name="Devries R.P."/>
            <person name="Grigoriev I.V."/>
            <person name="Machida M."/>
            <person name="Baker S.E."/>
            <person name="Andersen M.R."/>
        </authorList>
    </citation>
    <scope>NUCLEOTIDE SEQUENCE [LARGE SCALE GENOMIC DNA]</scope>
    <source>
        <strain evidence="3">CBS 130015</strain>
    </source>
</reference>
<sequence>MYALLTTAHLCVCLCRFHYYTCFLQVAFCALLLSDFIDKRMKAFARLRFRSWPRFISPFSSAKYSLIGLKSGE</sequence>
<dbReference type="AlphaFoldDB" id="A0A5N6VR03"/>
<keyword evidence="3" id="KW-1185">Reference proteome</keyword>
<organism evidence="2 3">
    <name type="scientific">Aspergillus transmontanensis</name>
    <dbReference type="NCBI Taxonomy" id="1034304"/>
    <lineage>
        <taxon>Eukaryota</taxon>
        <taxon>Fungi</taxon>
        <taxon>Dikarya</taxon>
        <taxon>Ascomycota</taxon>
        <taxon>Pezizomycotina</taxon>
        <taxon>Eurotiomycetes</taxon>
        <taxon>Eurotiomycetidae</taxon>
        <taxon>Eurotiales</taxon>
        <taxon>Aspergillaceae</taxon>
        <taxon>Aspergillus</taxon>
        <taxon>Aspergillus subgen. Circumdati</taxon>
    </lineage>
</organism>
<accession>A0A5N6VR03</accession>
<evidence type="ECO:0000313" key="3">
    <source>
        <dbReference type="Proteomes" id="UP000325433"/>
    </source>
</evidence>
<evidence type="ECO:0000313" key="2">
    <source>
        <dbReference type="EMBL" id="KAE8310965.1"/>
    </source>
</evidence>
<keyword evidence="1" id="KW-1133">Transmembrane helix</keyword>
<dbReference type="EMBL" id="ML738347">
    <property type="protein sequence ID" value="KAE8310965.1"/>
    <property type="molecule type" value="Genomic_DNA"/>
</dbReference>
<dbReference type="Proteomes" id="UP000325433">
    <property type="component" value="Unassembled WGS sequence"/>
</dbReference>